<dbReference type="GO" id="GO:0008360">
    <property type="term" value="P:regulation of cell shape"/>
    <property type="evidence" value="ECO:0007669"/>
    <property type="project" value="UniProtKB-KW"/>
</dbReference>
<dbReference type="GO" id="GO:0005524">
    <property type="term" value="F:ATP binding"/>
    <property type="evidence" value="ECO:0007669"/>
    <property type="project" value="UniProtKB-UniRule"/>
</dbReference>
<feature type="domain" description="Mur ligase N-terminal catalytic" evidence="9">
    <location>
        <begin position="45"/>
        <end position="122"/>
    </location>
</feature>
<feature type="short sequence motif" description="Meso-diaminopimelate recognition motif" evidence="7">
    <location>
        <begin position="428"/>
        <end position="431"/>
    </location>
</feature>
<dbReference type="KEGG" id="nav:JQS30_10650"/>
<keyword evidence="7 12" id="KW-0436">Ligase</keyword>
<feature type="binding site" evidence="7">
    <location>
        <begin position="139"/>
        <end position="145"/>
    </location>
    <ligand>
        <name>ATP</name>
        <dbReference type="ChEBI" id="CHEBI:30616"/>
    </ligand>
</feature>
<dbReference type="SUPFAM" id="SSF53623">
    <property type="entry name" value="MurD-like peptide ligases, catalytic domain"/>
    <property type="match status" value="1"/>
</dbReference>
<dbReference type="PANTHER" id="PTHR23135">
    <property type="entry name" value="MUR LIGASE FAMILY MEMBER"/>
    <property type="match status" value="1"/>
</dbReference>
<dbReference type="InterPro" id="IPR000713">
    <property type="entry name" value="Mur_ligase_N"/>
</dbReference>
<dbReference type="InterPro" id="IPR013221">
    <property type="entry name" value="Mur_ligase_cen"/>
</dbReference>
<evidence type="ECO:0000259" key="10">
    <source>
        <dbReference type="Pfam" id="PF02875"/>
    </source>
</evidence>
<keyword evidence="6 7" id="KW-0961">Cell wall biogenesis/degradation</keyword>
<dbReference type="InterPro" id="IPR036565">
    <property type="entry name" value="Mur-like_cat_sf"/>
</dbReference>
<dbReference type="GO" id="GO:0000287">
    <property type="term" value="F:magnesium ion binding"/>
    <property type="evidence" value="ECO:0007669"/>
    <property type="project" value="UniProtKB-UniRule"/>
</dbReference>
<comment type="PTM">
    <text evidence="7">Carboxylation is probably crucial for Mg(2+) binding and, consequently, for the gamma-phosphate positioning of ATP.</text>
</comment>
<dbReference type="SUPFAM" id="SSF63418">
    <property type="entry name" value="MurE/MurF N-terminal domain"/>
    <property type="match status" value="1"/>
</dbReference>
<evidence type="ECO:0000256" key="2">
    <source>
        <dbReference type="ARBA" id="ARBA00022618"/>
    </source>
</evidence>
<feature type="binding site" evidence="7">
    <location>
        <position position="404"/>
    </location>
    <ligand>
        <name>meso-2,6-diaminopimelate</name>
        <dbReference type="ChEBI" id="CHEBI:57791"/>
    </ligand>
</feature>
<keyword evidence="13" id="KW-1185">Reference proteome</keyword>
<dbReference type="Gene3D" id="3.90.190.20">
    <property type="entry name" value="Mur ligase, C-terminal domain"/>
    <property type="match status" value="1"/>
</dbReference>
<evidence type="ECO:0000256" key="6">
    <source>
        <dbReference type="ARBA" id="ARBA00023316"/>
    </source>
</evidence>
<comment type="subcellular location">
    <subcellularLocation>
        <location evidence="7 8">Cytoplasm</location>
    </subcellularLocation>
</comment>
<proteinExistence type="inferred from homology"/>
<feature type="binding site" evidence="7">
    <location>
        <position position="216"/>
    </location>
    <ligand>
        <name>UDP-N-acetyl-alpha-D-muramoyl-L-alanyl-D-glutamate</name>
        <dbReference type="ChEBI" id="CHEBI:83900"/>
    </ligand>
</feature>
<dbReference type="GO" id="GO:0009252">
    <property type="term" value="P:peptidoglycan biosynthetic process"/>
    <property type="evidence" value="ECO:0007669"/>
    <property type="project" value="UniProtKB-UniRule"/>
</dbReference>
<evidence type="ECO:0000313" key="12">
    <source>
        <dbReference type="EMBL" id="QSB04260.1"/>
    </source>
</evidence>
<evidence type="ECO:0000259" key="11">
    <source>
        <dbReference type="Pfam" id="PF08245"/>
    </source>
</evidence>
<dbReference type="InterPro" id="IPR035911">
    <property type="entry name" value="MurE/MurF_N"/>
</dbReference>
<dbReference type="AlphaFoldDB" id="A0A895XPQ3"/>
<accession>A0A895XPQ3</accession>
<gene>
    <name evidence="7" type="primary">murE</name>
    <name evidence="12" type="ORF">JQS30_10650</name>
</gene>
<dbReference type="EC" id="6.3.2.13" evidence="7"/>
<dbReference type="GO" id="GO:0005737">
    <property type="term" value="C:cytoplasm"/>
    <property type="evidence" value="ECO:0007669"/>
    <property type="project" value="UniProtKB-SubCell"/>
</dbReference>
<comment type="pathway">
    <text evidence="7 8">Cell wall biogenesis; peptidoglycan biosynthesis.</text>
</comment>
<dbReference type="GO" id="GO:0008765">
    <property type="term" value="F:UDP-N-acetylmuramoylalanyl-D-glutamate-2,6-diaminopimelate ligase activity"/>
    <property type="evidence" value="ECO:0007669"/>
    <property type="project" value="UniProtKB-UniRule"/>
</dbReference>
<dbReference type="Gene3D" id="3.40.1190.10">
    <property type="entry name" value="Mur-like, catalytic domain"/>
    <property type="match status" value="1"/>
</dbReference>
<dbReference type="Proteomes" id="UP000662939">
    <property type="component" value="Chromosome"/>
</dbReference>
<evidence type="ECO:0000256" key="3">
    <source>
        <dbReference type="ARBA" id="ARBA00022960"/>
    </source>
</evidence>
<dbReference type="InterPro" id="IPR036615">
    <property type="entry name" value="Mur_ligase_C_dom_sf"/>
</dbReference>
<dbReference type="RefSeq" id="WP_213170258.1">
    <property type="nucleotide sequence ID" value="NZ_CP070496.1"/>
</dbReference>
<dbReference type="InterPro" id="IPR004101">
    <property type="entry name" value="Mur_ligase_C"/>
</dbReference>
<comment type="similarity">
    <text evidence="1 7">Belongs to the MurCDEF family. MurE subfamily.</text>
</comment>
<evidence type="ECO:0000256" key="1">
    <source>
        <dbReference type="ARBA" id="ARBA00005898"/>
    </source>
</evidence>
<feature type="binding site" evidence="7">
    <location>
        <begin position="428"/>
        <end position="431"/>
    </location>
    <ligand>
        <name>meso-2,6-diaminopimelate</name>
        <dbReference type="ChEBI" id="CHEBI:57791"/>
    </ligand>
</feature>
<reference evidence="12" key="1">
    <citation type="submission" date="2021-02" db="EMBL/GenBank/DDBJ databases">
        <title>Natronoglycomyces albus gen. nov., sp. nov, a haloalkaliphilic actinobacterium from a soda solonchak soil.</title>
        <authorList>
            <person name="Sorokin D.Y."/>
            <person name="Khijniak T.V."/>
            <person name="Zakharycheva A.P."/>
            <person name="Boueva O.V."/>
            <person name="Ariskina E.V."/>
            <person name="Hahnke R.L."/>
            <person name="Bunk B."/>
            <person name="Sproer C."/>
            <person name="Schumann P."/>
            <person name="Evtushenko L.I."/>
            <person name="Kublanov I.V."/>
        </authorList>
    </citation>
    <scope>NUCLEOTIDE SEQUENCE</scope>
    <source>
        <strain evidence="12">DSM 106290</strain>
    </source>
</reference>
<evidence type="ECO:0000256" key="8">
    <source>
        <dbReference type="RuleBase" id="RU004135"/>
    </source>
</evidence>
<keyword evidence="7" id="KW-0460">Magnesium</keyword>
<dbReference type="NCBIfam" id="NF001126">
    <property type="entry name" value="PRK00139.1-4"/>
    <property type="match status" value="1"/>
</dbReference>
<dbReference type="UniPathway" id="UPA00219"/>
<feature type="binding site" evidence="7">
    <location>
        <position position="208"/>
    </location>
    <ligand>
        <name>UDP-N-acetyl-alpha-D-muramoyl-L-alanyl-D-glutamate</name>
        <dbReference type="ChEBI" id="CHEBI:83900"/>
    </ligand>
</feature>
<evidence type="ECO:0000313" key="13">
    <source>
        <dbReference type="Proteomes" id="UP000662939"/>
    </source>
</evidence>
<feature type="binding site" evidence="7">
    <location>
        <position position="50"/>
    </location>
    <ligand>
        <name>UDP-N-acetyl-alpha-D-muramoyl-L-alanyl-D-glutamate</name>
        <dbReference type="ChEBI" id="CHEBI:83900"/>
    </ligand>
</feature>
<feature type="binding site" evidence="7">
    <location>
        <position position="482"/>
    </location>
    <ligand>
        <name>meso-2,6-diaminopimelate</name>
        <dbReference type="ChEBI" id="CHEBI:57791"/>
    </ligand>
</feature>
<keyword evidence="7" id="KW-0547">Nucleotide-binding</keyword>
<feature type="domain" description="Mur ligase central" evidence="11">
    <location>
        <begin position="137"/>
        <end position="332"/>
    </location>
</feature>
<feature type="binding site" evidence="7">
    <location>
        <begin position="181"/>
        <end position="182"/>
    </location>
    <ligand>
        <name>UDP-N-acetyl-alpha-D-muramoyl-L-alanyl-D-glutamate</name>
        <dbReference type="ChEBI" id="CHEBI:83900"/>
    </ligand>
</feature>
<keyword evidence="5 7" id="KW-0131">Cell cycle</keyword>
<evidence type="ECO:0000256" key="5">
    <source>
        <dbReference type="ARBA" id="ARBA00023306"/>
    </source>
</evidence>
<evidence type="ECO:0000256" key="7">
    <source>
        <dbReference type="HAMAP-Rule" id="MF_00208"/>
    </source>
</evidence>
<dbReference type="NCBIfam" id="TIGR01085">
    <property type="entry name" value="murE"/>
    <property type="match status" value="1"/>
</dbReference>
<dbReference type="Gene3D" id="3.40.1390.10">
    <property type="entry name" value="MurE/MurF, N-terminal domain"/>
    <property type="match status" value="1"/>
</dbReference>
<dbReference type="SUPFAM" id="SSF53244">
    <property type="entry name" value="MurD-like peptide ligases, peptide-binding domain"/>
    <property type="match status" value="1"/>
</dbReference>
<dbReference type="GO" id="GO:0051301">
    <property type="term" value="P:cell division"/>
    <property type="evidence" value="ECO:0007669"/>
    <property type="project" value="UniProtKB-KW"/>
</dbReference>
<keyword evidence="7" id="KW-0067">ATP-binding</keyword>
<protein>
    <recommendedName>
        <fullName evidence="7">UDP-N-acetylmuramoyl-L-alanyl-D-glutamate--2,6-diaminopimelate ligase</fullName>
        <ecNumber evidence="7">6.3.2.13</ecNumber>
    </recommendedName>
    <alternativeName>
        <fullName evidence="7">Meso-A2pm-adding enzyme</fullName>
    </alternativeName>
    <alternativeName>
        <fullName evidence="7">Meso-diaminopimelate-adding enzyme</fullName>
    </alternativeName>
    <alternativeName>
        <fullName evidence="7">UDP-MurNAc-L-Ala-D-Glu:meso-diaminopimelate ligase</fullName>
    </alternativeName>
    <alternativeName>
        <fullName evidence="7">UDP-MurNAc-tripeptide synthetase</fullName>
    </alternativeName>
    <alternativeName>
        <fullName evidence="7">UDP-N-acetylmuramyl-tripeptide synthetase</fullName>
    </alternativeName>
</protein>
<dbReference type="InterPro" id="IPR005761">
    <property type="entry name" value="UDP-N-AcMur-Glu-dNH2Pim_ligase"/>
</dbReference>
<keyword evidence="2 7" id="KW-0132">Cell division</keyword>
<dbReference type="Pfam" id="PF08245">
    <property type="entry name" value="Mur_ligase_M"/>
    <property type="match status" value="1"/>
</dbReference>
<dbReference type="Pfam" id="PF02875">
    <property type="entry name" value="Mur_ligase_C"/>
    <property type="match status" value="1"/>
</dbReference>
<organism evidence="12 13">
    <name type="scientific">Natronoglycomyces albus</name>
    <dbReference type="NCBI Taxonomy" id="2811108"/>
    <lineage>
        <taxon>Bacteria</taxon>
        <taxon>Bacillati</taxon>
        <taxon>Actinomycetota</taxon>
        <taxon>Actinomycetes</taxon>
        <taxon>Glycomycetales</taxon>
        <taxon>Glycomycetaceae</taxon>
        <taxon>Natronoglycomyces</taxon>
    </lineage>
</organism>
<comment type="cofactor">
    <cofactor evidence="7">
        <name>Mg(2+)</name>
        <dbReference type="ChEBI" id="CHEBI:18420"/>
    </cofactor>
</comment>
<dbReference type="Pfam" id="PF01225">
    <property type="entry name" value="Mur_ligase"/>
    <property type="match status" value="1"/>
</dbReference>
<comment type="catalytic activity">
    <reaction evidence="7">
        <text>UDP-N-acetyl-alpha-D-muramoyl-L-alanyl-D-glutamate + meso-2,6-diaminopimelate + ATP = UDP-N-acetyl-alpha-D-muramoyl-L-alanyl-gamma-D-glutamyl-meso-2,6-diaminopimelate + ADP + phosphate + H(+)</text>
        <dbReference type="Rhea" id="RHEA:23676"/>
        <dbReference type="ChEBI" id="CHEBI:15378"/>
        <dbReference type="ChEBI" id="CHEBI:30616"/>
        <dbReference type="ChEBI" id="CHEBI:43474"/>
        <dbReference type="ChEBI" id="CHEBI:57791"/>
        <dbReference type="ChEBI" id="CHEBI:83900"/>
        <dbReference type="ChEBI" id="CHEBI:83905"/>
        <dbReference type="ChEBI" id="CHEBI:456216"/>
        <dbReference type="EC" id="6.3.2.13"/>
    </reaction>
</comment>
<dbReference type="HAMAP" id="MF_00208">
    <property type="entry name" value="MurE"/>
    <property type="match status" value="1"/>
</dbReference>
<dbReference type="EMBL" id="CP070496">
    <property type="protein sequence ID" value="QSB04260.1"/>
    <property type="molecule type" value="Genomic_DNA"/>
</dbReference>
<comment type="function">
    <text evidence="7">Catalyzes the addition of meso-diaminopimelic acid to the nucleotide precursor UDP-N-acetylmuramoyl-L-alanyl-D-glutamate (UMAG) in the biosynthesis of bacterial cell-wall peptidoglycan.</text>
</comment>
<feature type="domain" description="Mur ligase C-terminal" evidence="10">
    <location>
        <begin position="355"/>
        <end position="480"/>
    </location>
</feature>
<sequence>MLDFPRPTNTEPLPLAKLADLLTGATNGGTTVEPDNLAASLGGHATGISLAGHLVQRGDIYAALAGANRHGAEFSAQAIQRGAVAILTDERGAQLAAEDAAEAGIPLLLATNPRALTGEIAARIWGRPSEHLNLIGITGTSGKTSVCYLIEAGLRHAGRTTGIIGTVETTIAGETIPSKRTTPEAPELQALLAVALERGVTDVVMEVSSHALTLGRVGGCRFAVAGYTMFGTDHLDFHRDLDEYFQAKAELFDGRATVEILNADDERVISLAKPETVTYSLTDPRATWYAASTAREGFDQHFFVTGPEGTTEATLHMPGRHNMANALLAYASLSAVGVPLDTATSGVASCPGVPGRMELVSGTAPVRGVVDYAHKPEAISAVLDSLQETTPGRVIAILGAGGDRDASKRALMGRAAAASADLVMITDDNPRTEDPASIRAQVASAVQAVPCRNISGREVAVREAVAMAAPGDTIALLGKGHETTQELADRVIECDDRVLLARALADAGWVTPAAV</sequence>
<dbReference type="NCBIfam" id="NF001124">
    <property type="entry name" value="PRK00139.1-2"/>
    <property type="match status" value="1"/>
</dbReference>
<feature type="modified residue" description="N6-carboxylysine" evidence="7">
    <location>
        <position position="248"/>
    </location>
</feature>
<comment type="caution">
    <text evidence="7">Lacks conserved residue(s) required for the propagation of feature annotation.</text>
</comment>
<evidence type="ECO:0000256" key="4">
    <source>
        <dbReference type="ARBA" id="ARBA00022984"/>
    </source>
</evidence>
<dbReference type="PANTHER" id="PTHR23135:SF4">
    <property type="entry name" value="UDP-N-ACETYLMURAMOYL-L-ALANYL-D-GLUTAMATE--2,6-DIAMINOPIMELATE LIGASE MURE HOMOLOG, CHLOROPLASTIC"/>
    <property type="match status" value="1"/>
</dbReference>
<feature type="binding site" evidence="7">
    <location>
        <position position="478"/>
    </location>
    <ligand>
        <name>meso-2,6-diaminopimelate</name>
        <dbReference type="ChEBI" id="CHEBI:57791"/>
    </ligand>
</feature>
<name>A0A895XPQ3_9ACTN</name>
<keyword evidence="4 7" id="KW-0573">Peptidoglycan synthesis</keyword>
<keyword evidence="7" id="KW-0963">Cytoplasm</keyword>
<evidence type="ECO:0000259" key="9">
    <source>
        <dbReference type="Pfam" id="PF01225"/>
    </source>
</evidence>
<keyword evidence="3 7" id="KW-0133">Cell shape</keyword>
<dbReference type="GO" id="GO:0071555">
    <property type="term" value="P:cell wall organization"/>
    <property type="evidence" value="ECO:0007669"/>
    <property type="project" value="UniProtKB-KW"/>
</dbReference>